<organism evidence="2 3">
    <name type="scientific">Neoarthrinium moseri</name>
    <dbReference type="NCBI Taxonomy" id="1658444"/>
    <lineage>
        <taxon>Eukaryota</taxon>
        <taxon>Fungi</taxon>
        <taxon>Dikarya</taxon>
        <taxon>Ascomycota</taxon>
        <taxon>Pezizomycotina</taxon>
        <taxon>Sordariomycetes</taxon>
        <taxon>Xylariomycetidae</taxon>
        <taxon>Amphisphaeriales</taxon>
        <taxon>Apiosporaceae</taxon>
        <taxon>Neoarthrinium</taxon>
    </lineage>
</organism>
<feature type="region of interest" description="Disordered" evidence="1">
    <location>
        <begin position="122"/>
        <end position="160"/>
    </location>
</feature>
<evidence type="ECO:0000256" key="1">
    <source>
        <dbReference type="SAM" id="MobiDB-lite"/>
    </source>
</evidence>
<dbReference type="AlphaFoldDB" id="A0A9P9WG16"/>
<keyword evidence="3" id="KW-1185">Reference proteome</keyword>
<name>A0A9P9WG16_9PEZI</name>
<evidence type="ECO:0000313" key="3">
    <source>
        <dbReference type="Proteomes" id="UP000829685"/>
    </source>
</evidence>
<dbReference type="EMBL" id="JAFIMR010000029">
    <property type="protein sequence ID" value="KAI1861536.1"/>
    <property type="molecule type" value="Genomic_DNA"/>
</dbReference>
<sequence length="160" mass="18317">MLFTEEKEMVQEIQKMDDATIREELKKHASMSMYEYEKVLKSLLAMVATWETVLTIQGWHNTFILEPEEIKVPHISNGLSQREYLMVLRAVARRSGMGLYDKPSAHDQGGALIPQSAVSICQSAKRQHKENNSTPDLDRKAEPEVEHQMRQNETGIMGVF</sequence>
<dbReference type="Proteomes" id="UP000829685">
    <property type="component" value="Unassembled WGS sequence"/>
</dbReference>
<gene>
    <name evidence="2" type="ORF">JX265_009503</name>
</gene>
<comment type="caution">
    <text evidence="2">The sequence shown here is derived from an EMBL/GenBank/DDBJ whole genome shotgun (WGS) entry which is preliminary data.</text>
</comment>
<reference evidence="2" key="1">
    <citation type="submission" date="2021-03" db="EMBL/GenBank/DDBJ databases">
        <title>Revisited historic fungal species revealed as producer of novel bioactive compounds through whole genome sequencing and comparative genomics.</title>
        <authorList>
            <person name="Vignolle G.A."/>
            <person name="Hochenegger N."/>
            <person name="Mach R.L."/>
            <person name="Mach-Aigner A.R."/>
            <person name="Javad Rahimi M."/>
            <person name="Salim K.A."/>
            <person name="Chan C.M."/>
            <person name="Lim L.B.L."/>
            <person name="Cai F."/>
            <person name="Druzhinina I.S."/>
            <person name="U'Ren J.M."/>
            <person name="Derntl C."/>
        </authorList>
    </citation>
    <scope>NUCLEOTIDE SEQUENCE</scope>
    <source>
        <strain evidence="2">TUCIM 5799</strain>
    </source>
</reference>
<accession>A0A9P9WG16</accession>
<protein>
    <submittedName>
        <fullName evidence="2">Uncharacterized protein</fullName>
    </submittedName>
</protein>
<evidence type="ECO:0000313" key="2">
    <source>
        <dbReference type="EMBL" id="KAI1861536.1"/>
    </source>
</evidence>
<proteinExistence type="predicted"/>
<feature type="compositionally biased region" description="Basic and acidic residues" evidence="1">
    <location>
        <begin position="136"/>
        <end position="150"/>
    </location>
</feature>